<feature type="transmembrane region" description="Helical" evidence="5">
    <location>
        <begin position="210"/>
        <end position="229"/>
    </location>
</feature>
<comment type="caution">
    <text evidence="7">The sequence shown here is derived from an EMBL/GenBank/DDBJ whole genome shotgun (WGS) entry which is preliminary data.</text>
</comment>
<accession>A0A072PJE2</accession>
<feature type="transmembrane region" description="Helical" evidence="5">
    <location>
        <begin position="350"/>
        <end position="373"/>
    </location>
</feature>
<dbReference type="GeneID" id="25283308"/>
<dbReference type="PANTHER" id="PTHR23502:SF160">
    <property type="entry name" value="MAJOR FACILITATOR SUPERFAMILY (MFS) PROFILE DOMAIN-CONTAINING PROTEIN-RELATED"/>
    <property type="match status" value="1"/>
</dbReference>
<feature type="transmembrane region" description="Helical" evidence="5">
    <location>
        <begin position="93"/>
        <end position="113"/>
    </location>
</feature>
<gene>
    <name evidence="7" type="ORF">A1O9_08395</name>
</gene>
<feature type="transmembrane region" description="Helical" evidence="5">
    <location>
        <begin position="120"/>
        <end position="138"/>
    </location>
</feature>
<protein>
    <recommendedName>
        <fullName evidence="6">Major facilitator superfamily (MFS) profile domain-containing protein</fullName>
    </recommendedName>
</protein>
<dbReference type="InterPro" id="IPR036259">
    <property type="entry name" value="MFS_trans_sf"/>
</dbReference>
<dbReference type="AlphaFoldDB" id="A0A072PJE2"/>
<dbReference type="Proteomes" id="UP000027920">
    <property type="component" value="Unassembled WGS sequence"/>
</dbReference>
<keyword evidence="8" id="KW-1185">Reference proteome</keyword>
<evidence type="ECO:0000256" key="1">
    <source>
        <dbReference type="ARBA" id="ARBA00004141"/>
    </source>
</evidence>
<comment type="subcellular location">
    <subcellularLocation>
        <location evidence="1">Membrane</location>
        <topology evidence="1">Multi-pass membrane protein</topology>
    </subcellularLocation>
</comment>
<feature type="domain" description="Major facilitator superfamily (MFS) profile" evidence="6">
    <location>
        <begin position="47"/>
        <end position="512"/>
    </location>
</feature>
<feature type="transmembrane region" description="Helical" evidence="5">
    <location>
        <begin position="393"/>
        <end position="413"/>
    </location>
</feature>
<dbReference type="InterPro" id="IPR020846">
    <property type="entry name" value="MFS_dom"/>
</dbReference>
<keyword evidence="4 5" id="KW-0472">Membrane</keyword>
<keyword evidence="3 5" id="KW-1133">Transmembrane helix</keyword>
<dbReference type="Pfam" id="PF07690">
    <property type="entry name" value="MFS_1"/>
    <property type="match status" value="1"/>
</dbReference>
<evidence type="ECO:0000256" key="5">
    <source>
        <dbReference type="SAM" id="Phobius"/>
    </source>
</evidence>
<keyword evidence="2 5" id="KW-0812">Transmembrane</keyword>
<evidence type="ECO:0000313" key="7">
    <source>
        <dbReference type="EMBL" id="KEF55645.1"/>
    </source>
</evidence>
<dbReference type="PROSITE" id="PS50850">
    <property type="entry name" value="MFS"/>
    <property type="match status" value="1"/>
</dbReference>
<dbReference type="SUPFAM" id="SSF103473">
    <property type="entry name" value="MFS general substrate transporter"/>
    <property type="match status" value="1"/>
</dbReference>
<evidence type="ECO:0000259" key="6">
    <source>
        <dbReference type="PROSITE" id="PS50850"/>
    </source>
</evidence>
<dbReference type="OrthoDB" id="268400at2759"/>
<dbReference type="PANTHER" id="PTHR23502">
    <property type="entry name" value="MAJOR FACILITATOR SUPERFAMILY"/>
    <property type="match status" value="1"/>
</dbReference>
<feature type="transmembrane region" description="Helical" evidence="5">
    <location>
        <begin position="51"/>
        <end position="73"/>
    </location>
</feature>
<dbReference type="GO" id="GO:0022857">
    <property type="term" value="F:transmembrane transporter activity"/>
    <property type="evidence" value="ECO:0007669"/>
    <property type="project" value="InterPro"/>
</dbReference>
<name>A0A072PJE2_9EURO</name>
<evidence type="ECO:0000256" key="2">
    <source>
        <dbReference type="ARBA" id="ARBA00022692"/>
    </source>
</evidence>
<organism evidence="7 8">
    <name type="scientific">Exophiala aquamarina CBS 119918</name>
    <dbReference type="NCBI Taxonomy" id="1182545"/>
    <lineage>
        <taxon>Eukaryota</taxon>
        <taxon>Fungi</taxon>
        <taxon>Dikarya</taxon>
        <taxon>Ascomycota</taxon>
        <taxon>Pezizomycotina</taxon>
        <taxon>Eurotiomycetes</taxon>
        <taxon>Chaetothyriomycetidae</taxon>
        <taxon>Chaetothyriales</taxon>
        <taxon>Herpotrichiellaceae</taxon>
        <taxon>Exophiala</taxon>
    </lineage>
</organism>
<proteinExistence type="predicted"/>
<dbReference type="VEuPathDB" id="FungiDB:A1O9_08395"/>
<evidence type="ECO:0000313" key="8">
    <source>
        <dbReference type="Proteomes" id="UP000027920"/>
    </source>
</evidence>
<dbReference type="Gene3D" id="1.20.1250.20">
    <property type="entry name" value="MFS general substrate transporter like domains"/>
    <property type="match status" value="1"/>
</dbReference>
<dbReference type="EMBL" id="AMGV01000007">
    <property type="protein sequence ID" value="KEF55645.1"/>
    <property type="molecule type" value="Genomic_DNA"/>
</dbReference>
<sequence length="532" mass="58152">MAAPHVSTRSSRDLSGSVYLITSNGRMLSLPIPTKSQRDPLNWSKKKRAGALTTVVLFAVNGLLLVQAPSLMFRGLKEEYSAKDTKPFRLDTLVSAPTLFMGVGAFVWVPLSLAIGRRPVFLLCAVILLLGTVWAAIAGSFYQLLAAICLQGLAEGLATSTMLLMVIDLTFIHQRPQAIAMLWSIGGAITLALLSLVPFITNDGISWRRIYSIGSISCGISLILAFFFYPETYFLRPAVAFDGHILVQSATEKIKLYEEWADVPGGKMLPDIPEKSRWVAIVKQLSLHARVKGGWRAMLVCYPQAALCILNPLVFWVALLNAINFGGMLSIGMTYAGVLSAEPYSFSMNIISWVNLSAAFGSFVAWPASGLMIARICRRLAMRNGGVRDAEHYLPAFALPILAGASSVVLYGLTAQRNWHWILIYISYALNAFAFAGLSTANTLWITEAFPRWASAGIIVVGGGSYIASFGLSYAIYPWIMSQGFERANVQIGVMLLVVGGIVIPIAFWGKKLRQYIHGKWGMLERGALRPQ</sequence>
<evidence type="ECO:0000256" key="3">
    <source>
        <dbReference type="ARBA" id="ARBA00022989"/>
    </source>
</evidence>
<feature type="transmembrane region" description="Helical" evidence="5">
    <location>
        <begin position="492"/>
        <end position="510"/>
    </location>
</feature>
<feature type="transmembrane region" description="Helical" evidence="5">
    <location>
        <begin position="313"/>
        <end position="338"/>
    </location>
</feature>
<feature type="transmembrane region" description="Helical" evidence="5">
    <location>
        <begin position="179"/>
        <end position="198"/>
    </location>
</feature>
<reference evidence="7 8" key="1">
    <citation type="submission" date="2013-03" db="EMBL/GenBank/DDBJ databases">
        <title>The Genome Sequence of Exophiala aquamarina CBS 119918.</title>
        <authorList>
            <consortium name="The Broad Institute Genomics Platform"/>
            <person name="Cuomo C."/>
            <person name="de Hoog S."/>
            <person name="Gorbushina A."/>
            <person name="Walker B."/>
            <person name="Young S.K."/>
            <person name="Zeng Q."/>
            <person name="Gargeya S."/>
            <person name="Fitzgerald M."/>
            <person name="Haas B."/>
            <person name="Abouelleil A."/>
            <person name="Allen A.W."/>
            <person name="Alvarado L."/>
            <person name="Arachchi H.M."/>
            <person name="Berlin A.M."/>
            <person name="Chapman S.B."/>
            <person name="Gainer-Dewar J."/>
            <person name="Goldberg J."/>
            <person name="Griggs A."/>
            <person name="Gujja S."/>
            <person name="Hansen M."/>
            <person name="Howarth C."/>
            <person name="Imamovic A."/>
            <person name="Ireland A."/>
            <person name="Larimer J."/>
            <person name="McCowan C."/>
            <person name="Murphy C."/>
            <person name="Pearson M."/>
            <person name="Poon T.W."/>
            <person name="Priest M."/>
            <person name="Roberts A."/>
            <person name="Saif S."/>
            <person name="Shea T."/>
            <person name="Sisk P."/>
            <person name="Sykes S."/>
            <person name="Wortman J."/>
            <person name="Nusbaum C."/>
            <person name="Birren B."/>
        </authorList>
    </citation>
    <scope>NUCLEOTIDE SEQUENCE [LARGE SCALE GENOMIC DNA]</scope>
    <source>
        <strain evidence="7 8">CBS 119918</strain>
    </source>
</reference>
<dbReference type="HOGENOM" id="CLU_008455_13_4_1"/>
<dbReference type="RefSeq" id="XP_013258235.1">
    <property type="nucleotide sequence ID" value="XM_013402781.1"/>
</dbReference>
<evidence type="ECO:0000256" key="4">
    <source>
        <dbReference type="ARBA" id="ARBA00023136"/>
    </source>
</evidence>
<feature type="transmembrane region" description="Helical" evidence="5">
    <location>
        <begin position="144"/>
        <end position="167"/>
    </location>
</feature>
<dbReference type="GO" id="GO:0005886">
    <property type="term" value="C:plasma membrane"/>
    <property type="evidence" value="ECO:0007669"/>
    <property type="project" value="TreeGrafter"/>
</dbReference>
<feature type="transmembrane region" description="Helical" evidence="5">
    <location>
        <begin position="419"/>
        <end position="441"/>
    </location>
</feature>
<dbReference type="InterPro" id="IPR011701">
    <property type="entry name" value="MFS"/>
</dbReference>
<feature type="transmembrane region" description="Helical" evidence="5">
    <location>
        <begin position="453"/>
        <end position="480"/>
    </location>
</feature>